<dbReference type="OrthoDB" id="9788289at2"/>
<evidence type="ECO:0000313" key="3">
    <source>
        <dbReference type="Proteomes" id="UP000323521"/>
    </source>
</evidence>
<protein>
    <submittedName>
        <fullName evidence="2">Sporulation protein YhbH</fullName>
    </submittedName>
</protein>
<sequence length="392" mass="44638">MTDHSIISHDNWSLHRKGELDQQRHNEKVKEAIKNNLADIISEESVIMSDGKKITKLPIRTLDEYRFRFNYNKQKHAGQGEGGSKPGDVIGTDRDASGDQGTGGAGEEPGADYYEADVSFEELAEMVFADLQLPNLRQKEKQNVQVVSTRFTDIRKAGIMSNIDKKRTILEAIKRNAREGSNNYNIIKDDLRFKTWDTVYSSESNAVVLAMMDTSGSMGNFEKYIARTFFFWMVRFLRTKYHQVEIVFLAHHTQAKEVSEEEFFTKGESGGTKCSSVYQLAFDLIQQRYSPDRYNIYPFHFSDGDNLPSDNELCLRLINQILPLCNLFGYGEIASPYYRNSTLLSVFQRIQAENLTTVTIKNKKEIYPALKKFFSEKGETGGHGTLSTGKSD</sequence>
<dbReference type="Pfam" id="PF04285">
    <property type="entry name" value="DUF444"/>
    <property type="match status" value="2"/>
</dbReference>
<feature type="region of interest" description="Disordered" evidence="1">
    <location>
        <begin position="75"/>
        <end position="111"/>
    </location>
</feature>
<gene>
    <name evidence="2" type="ORF">DCMF_12900</name>
</gene>
<dbReference type="RefSeq" id="WP_148137889.1">
    <property type="nucleotide sequence ID" value="NZ_CP017634.1"/>
</dbReference>
<evidence type="ECO:0000313" key="2">
    <source>
        <dbReference type="EMBL" id="ATW25539.1"/>
    </source>
</evidence>
<proteinExistence type="predicted"/>
<organism evidence="2 3">
    <name type="scientific">Formimonas warabiya</name>
    <dbReference type="NCBI Taxonomy" id="1761012"/>
    <lineage>
        <taxon>Bacteria</taxon>
        <taxon>Bacillati</taxon>
        <taxon>Bacillota</taxon>
        <taxon>Clostridia</taxon>
        <taxon>Eubacteriales</taxon>
        <taxon>Peptococcaceae</taxon>
        <taxon>Candidatus Formimonas</taxon>
    </lineage>
</organism>
<dbReference type="KEGG" id="fwa:DCMF_12900"/>
<accession>A0A3G1KSW0</accession>
<reference evidence="2 3" key="1">
    <citation type="submission" date="2016-10" db="EMBL/GenBank/DDBJ databases">
        <title>Complete Genome Sequence of Peptococcaceae strain DCMF.</title>
        <authorList>
            <person name="Edwards R.J."/>
            <person name="Holland S.I."/>
            <person name="Deshpande N.P."/>
            <person name="Wong Y.K."/>
            <person name="Ertan H."/>
            <person name="Manefield M."/>
            <person name="Russell T.L."/>
            <person name="Lee M.J."/>
        </authorList>
    </citation>
    <scope>NUCLEOTIDE SEQUENCE [LARGE SCALE GENOMIC DNA]</scope>
    <source>
        <strain evidence="2 3">DCMF</strain>
    </source>
</reference>
<dbReference type="EMBL" id="CP017634">
    <property type="protein sequence ID" value="ATW25539.1"/>
    <property type="molecule type" value="Genomic_DNA"/>
</dbReference>
<name>A0A3G1KSW0_FORW1</name>
<dbReference type="PANTHER" id="PTHR30510:SF2">
    <property type="entry name" value="UPF0229 PROTEIN YEAH"/>
    <property type="match status" value="1"/>
</dbReference>
<dbReference type="NCBIfam" id="TIGR02877">
    <property type="entry name" value="spore_yhbH"/>
    <property type="match status" value="1"/>
</dbReference>
<dbReference type="InterPro" id="IPR014230">
    <property type="entry name" value="Spore_YhbH"/>
</dbReference>
<dbReference type="InterPro" id="IPR006698">
    <property type="entry name" value="UPF0229"/>
</dbReference>
<evidence type="ECO:0000256" key="1">
    <source>
        <dbReference type="SAM" id="MobiDB-lite"/>
    </source>
</evidence>
<dbReference type="PANTHER" id="PTHR30510">
    <property type="entry name" value="UPF0229 PROTEIN YEAH"/>
    <property type="match status" value="1"/>
</dbReference>
<dbReference type="Proteomes" id="UP000323521">
    <property type="component" value="Chromosome"/>
</dbReference>
<dbReference type="AlphaFoldDB" id="A0A3G1KSW0"/>
<keyword evidence="3" id="KW-1185">Reference proteome</keyword>